<dbReference type="AlphaFoldDB" id="A0A7V8SY63"/>
<feature type="compositionally biased region" description="Basic residues" evidence="2">
    <location>
        <begin position="28"/>
        <end position="37"/>
    </location>
</feature>
<evidence type="ECO:0000313" key="4">
    <source>
        <dbReference type="EMBL" id="MBA0086596.1"/>
    </source>
</evidence>
<dbReference type="SMART" id="SM00028">
    <property type="entry name" value="TPR"/>
    <property type="match status" value="4"/>
</dbReference>
<evidence type="ECO:0000256" key="2">
    <source>
        <dbReference type="SAM" id="MobiDB-lite"/>
    </source>
</evidence>
<dbReference type="GO" id="GO:0042597">
    <property type="term" value="C:periplasmic space"/>
    <property type="evidence" value="ECO:0007669"/>
    <property type="project" value="InterPro"/>
</dbReference>
<dbReference type="Proteomes" id="UP000567293">
    <property type="component" value="Unassembled WGS sequence"/>
</dbReference>
<dbReference type="Pfam" id="PF13174">
    <property type="entry name" value="TPR_6"/>
    <property type="match status" value="2"/>
</dbReference>
<dbReference type="Gene3D" id="1.25.40.10">
    <property type="entry name" value="Tetratricopeptide repeat domain"/>
    <property type="match status" value="3"/>
</dbReference>
<accession>A0A7V8SY63</accession>
<dbReference type="InterPro" id="IPR008939">
    <property type="entry name" value="Lytic_TGlycosylase_superhlx_U"/>
</dbReference>
<feature type="chain" id="PRO_5031078809" evidence="3">
    <location>
        <begin position="25"/>
        <end position="544"/>
    </location>
</feature>
<protein>
    <submittedName>
        <fullName evidence="4">Tetratricopeptide repeat protein</fullName>
    </submittedName>
</protein>
<proteinExistence type="predicted"/>
<organism evidence="4 5">
    <name type="scientific">Candidatus Acidiferrum panamense</name>
    <dbReference type="NCBI Taxonomy" id="2741543"/>
    <lineage>
        <taxon>Bacteria</taxon>
        <taxon>Pseudomonadati</taxon>
        <taxon>Acidobacteriota</taxon>
        <taxon>Terriglobia</taxon>
        <taxon>Candidatus Acidiferrales</taxon>
        <taxon>Candidatus Acidiferrum</taxon>
    </lineage>
</organism>
<evidence type="ECO:0000313" key="5">
    <source>
        <dbReference type="Proteomes" id="UP000567293"/>
    </source>
</evidence>
<name>A0A7V8SY63_9BACT</name>
<reference evidence="4" key="1">
    <citation type="submission" date="2020-06" db="EMBL/GenBank/DDBJ databases">
        <title>Legume-microbial interactions unlock mineral nutrients during tropical forest succession.</title>
        <authorList>
            <person name="Epihov D.Z."/>
        </authorList>
    </citation>
    <scope>NUCLEOTIDE SEQUENCE [LARGE SCALE GENOMIC DNA]</scope>
    <source>
        <strain evidence="4">Pan2503</strain>
    </source>
</reference>
<evidence type="ECO:0000256" key="3">
    <source>
        <dbReference type="SAM" id="SignalP"/>
    </source>
</evidence>
<dbReference type="EMBL" id="JACDQQ010001591">
    <property type="protein sequence ID" value="MBA0086596.1"/>
    <property type="molecule type" value="Genomic_DNA"/>
</dbReference>
<dbReference type="InterPro" id="IPR019734">
    <property type="entry name" value="TPR_rpt"/>
</dbReference>
<dbReference type="InterPro" id="IPR011990">
    <property type="entry name" value="TPR-like_helical_dom_sf"/>
</dbReference>
<dbReference type="SUPFAM" id="SSF48435">
    <property type="entry name" value="Bacterial muramidases"/>
    <property type="match status" value="1"/>
</dbReference>
<keyword evidence="1 3" id="KW-0732">Signal</keyword>
<evidence type="ECO:0000256" key="1">
    <source>
        <dbReference type="ARBA" id="ARBA00022729"/>
    </source>
</evidence>
<gene>
    <name evidence="4" type="ORF">HRJ53_16570</name>
</gene>
<sequence>MIHSLTAAALALVLSLGSSFELLAQPPQHRHKSKKHAAPPCREGCKPETAAPQVALSTPEDNAAEKELAALSRELRSGAADAYAKLSDFATKNTTNVWGARAAMALGYQDFSKNRMAQALGWLLKSQGDTLLREYAQYWTAQTERNLGRNADAYKTFQTLLHDYPNTALREQVLQSFAQTAVQTGHAQEAIDALNANAGTSSKPDLLIERARAYQAAHQLPRAAKDFQTIFYKFPLSDEAKPAGAALTTVMRALRKEYPYPGVEMQEQRAQIFYDTHKWREARVEFEKLLTMLKDPANTVRQRAQLRVAECRVQMKGSSSLIASLKAPDLNVDAERLYTLSQAYRTEKKESEMFAALNNLAQTYPVSKWNEEGLMAAGNYHWVQLEREQAAVAYQHVLDTFPNGKHAYNCEWRIAWVAYLDHLPDADDRLTNFLVKYPTSANAVDALYWLGRSAERAGNAAHARSFYNKAVERFPETYFGIAAAARLAKLGPGEENPAEFLEKIPPAPALHPFDEPIPVAAEERWQRAQALRVIAFDSSAEQEL</sequence>
<comment type="caution">
    <text evidence="4">The sequence shown here is derived from an EMBL/GenBank/DDBJ whole genome shotgun (WGS) entry which is preliminary data.</text>
</comment>
<feature type="region of interest" description="Disordered" evidence="2">
    <location>
        <begin position="26"/>
        <end position="47"/>
    </location>
</feature>
<feature type="non-terminal residue" evidence="4">
    <location>
        <position position="544"/>
    </location>
</feature>
<dbReference type="GO" id="GO:0004553">
    <property type="term" value="F:hydrolase activity, hydrolyzing O-glycosyl compounds"/>
    <property type="evidence" value="ECO:0007669"/>
    <property type="project" value="InterPro"/>
</dbReference>
<feature type="signal peptide" evidence="3">
    <location>
        <begin position="1"/>
        <end position="24"/>
    </location>
</feature>
<keyword evidence="5" id="KW-1185">Reference proteome</keyword>